<dbReference type="Proteomes" id="UP000032566">
    <property type="component" value="Unassembled WGS sequence"/>
</dbReference>
<evidence type="ECO:0000313" key="2">
    <source>
        <dbReference type="Proteomes" id="UP000032566"/>
    </source>
</evidence>
<dbReference type="STRING" id="80878.RP29_05620"/>
<dbReference type="EMBL" id="JXYQ01000013">
    <property type="protein sequence ID" value="KJA11425.1"/>
    <property type="molecule type" value="Genomic_DNA"/>
</dbReference>
<accession>A0A0D7KAW4</accession>
<sequence>MSLEEALTAVEQHLEQVSGALLSLDAPALETASTALRDAAARFTWVLEQSKGISAAQLPPQFEQRLAAIGQQLAVQRDNLARVSVITDRQVAVVVPQAGSAQSATYGNPQAGPGKAGAVARIYRSAG</sequence>
<evidence type="ECO:0000313" key="1">
    <source>
        <dbReference type="EMBL" id="KJA11425.1"/>
    </source>
</evidence>
<dbReference type="OrthoDB" id="8795049at2"/>
<gene>
    <name evidence="1" type="ORF">RP29_05620</name>
</gene>
<proteinExistence type="predicted"/>
<reference evidence="1 2" key="1">
    <citation type="submission" date="2014-12" db="EMBL/GenBank/DDBJ databases">
        <title>Isolation of bacteria from lake water.</title>
        <authorList>
            <person name="Sheng K.-Y."/>
            <person name="Chin P.-S."/>
            <person name="Chan K.-G."/>
            <person name="Tan G.S."/>
        </authorList>
    </citation>
    <scope>NUCLEOTIDE SEQUENCE [LARGE SCALE GENOMIC DNA]</scope>
    <source>
        <strain evidence="1 2">KY4</strain>
    </source>
</reference>
<protein>
    <recommendedName>
        <fullName evidence="3">Flagella synthesis protein FlgN</fullName>
    </recommendedName>
</protein>
<dbReference type="RefSeq" id="WP_044396652.1">
    <property type="nucleotide sequence ID" value="NZ_JXYQ01000013.1"/>
</dbReference>
<keyword evidence="2" id="KW-1185">Reference proteome</keyword>
<name>A0A0D7KAW4_9BURK</name>
<comment type="caution">
    <text evidence="1">The sequence shown here is derived from an EMBL/GenBank/DDBJ whole genome shotgun (WGS) entry which is preliminary data.</text>
</comment>
<dbReference type="AlphaFoldDB" id="A0A0D7KAW4"/>
<dbReference type="PATRIC" id="fig|80878.5.peg.426"/>
<evidence type="ECO:0008006" key="3">
    <source>
        <dbReference type="Google" id="ProtNLM"/>
    </source>
</evidence>
<organism evidence="1 2">
    <name type="scientific">Acidovorax temperans</name>
    <dbReference type="NCBI Taxonomy" id="80878"/>
    <lineage>
        <taxon>Bacteria</taxon>
        <taxon>Pseudomonadati</taxon>
        <taxon>Pseudomonadota</taxon>
        <taxon>Betaproteobacteria</taxon>
        <taxon>Burkholderiales</taxon>
        <taxon>Comamonadaceae</taxon>
        <taxon>Acidovorax</taxon>
    </lineage>
</organism>